<dbReference type="BioCyc" id="MMAZ1236903:G139K-2900-MONOMER"/>
<name>M1QDH6_METMZ</name>
<dbReference type="AlphaFoldDB" id="M1QDH6"/>
<evidence type="ECO:0000313" key="2">
    <source>
        <dbReference type="Proteomes" id="UP000011718"/>
    </source>
</evidence>
<gene>
    <name evidence="1" type="ORF">MmTuc01_3044</name>
</gene>
<organism evidence="1 2">
    <name type="scientific">Methanosarcina mazei Tuc01</name>
    <dbReference type="NCBI Taxonomy" id="1236903"/>
    <lineage>
        <taxon>Archaea</taxon>
        <taxon>Methanobacteriati</taxon>
        <taxon>Methanobacteriota</taxon>
        <taxon>Stenosarchaea group</taxon>
        <taxon>Methanomicrobia</taxon>
        <taxon>Methanosarcinales</taxon>
        <taxon>Methanosarcinaceae</taxon>
        <taxon>Methanosarcina</taxon>
    </lineage>
</organism>
<dbReference type="EMBL" id="CP004144">
    <property type="protein sequence ID" value="AGF98313.1"/>
    <property type="molecule type" value="Genomic_DNA"/>
</dbReference>
<sequence>MLLNNLSNFEDFKPFKKFNDIKNSCVRRLSFYSFLYMRVLTGHYRLG</sequence>
<dbReference type="Proteomes" id="UP000011718">
    <property type="component" value="Chromosome"/>
</dbReference>
<dbReference type="HOGENOM" id="CLU_3163146_0_0_2"/>
<dbReference type="KEGG" id="mmaz:MmTuc01_3044"/>
<accession>M1QDH6</accession>
<evidence type="ECO:0000313" key="1">
    <source>
        <dbReference type="EMBL" id="AGF98313.1"/>
    </source>
</evidence>
<protein>
    <submittedName>
        <fullName evidence="1">Uncharacterized protein</fullName>
    </submittedName>
</protein>
<proteinExistence type="predicted"/>
<reference evidence="1 2" key="1">
    <citation type="journal article" date="2013" name="Genome Announc.">
        <title>Complete Genome of a Methanosarcina mazei Strain Isolated from Sediment Samples from an Amazonian Flooded Area.</title>
        <authorList>
            <person name="Assis das Gracas D."/>
            <person name="Thiago Juca Ramos R."/>
            <person name="Vieira Araujo A.C."/>
            <person name="Zahlouth R."/>
            <person name="Ribeiro Carneiro A."/>
            <person name="Souza Lopes T."/>
            <person name="Azevedo Barauna R."/>
            <person name="Azevedo V."/>
            <person name="Cruz Schneider M.P."/>
            <person name="Pellizari V.H."/>
            <person name="Silva A."/>
        </authorList>
    </citation>
    <scope>NUCLEOTIDE SEQUENCE [LARGE SCALE GENOMIC DNA]</scope>
    <source>
        <strain evidence="1 2">Tuc01</strain>
    </source>
</reference>